<evidence type="ECO:0008006" key="3">
    <source>
        <dbReference type="Google" id="ProtNLM"/>
    </source>
</evidence>
<dbReference type="OrthoDB" id="5125543at2"/>
<dbReference type="GO" id="GO:0004623">
    <property type="term" value="F:phospholipase A2 activity"/>
    <property type="evidence" value="ECO:0007669"/>
    <property type="project" value="InterPro"/>
</dbReference>
<organism evidence="1 2">
    <name type="scientific">Seinonella peptonophila</name>
    <dbReference type="NCBI Taxonomy" id="112248"/>
    <lineage>
        <taxon>Bacteria</taxon>
        <taxon>Bacillati</taxon>
        <taxon>Bacillota</taxon>
        <taxon>Bacilli</taxon>
        <taxon>Bacillales</taxon>
        <taxon>Thermoactinomycetaceae</taxon>
        <taxon>Seinonella</taxon>
    </lineage>
</organism>
<dbReference type="RefSeq" id="WP_073155258.1">
    <property type="nucleotide sequence ID" value="NZ_FQVL01000008.1"/>
</dbReference>
<reference evidence="1 2" key="1">
    <citation type="submission" date="2016-11" db="EMBL/GenBank/DDBJ databases">
        <authorList>
            <person name="Jaros S."/>
            <person name="Januszkiewicz K."/>
            <person name="Wedrychowicz H."/>
        </authorList>
    </citation>
    <scope>NUCLEOTIDE SEQUENCE [LARGE SCALE GENOMIC DNA]</scope>
    <source>
        <strain evidence="1 2">DSM 44666</strain>
    </source>
</reference>
<sequence length="193" mass="21802">MIKRVSLLVCSLMLVVFGTAFDFHFPSSFWSNLNLSIPFSIHINQEAVDQEVQQLLKYVSYDPNETPSIHFDEKAAKEDHASIKVMLMGNIMENAARIHQTKNIKDIHLYLPIYGNWCGPGHGSGETKGALDAQCKTHDLCYKYDTASEATCDQNLIDGIRKHYTEMKPDEQQVATVIASFFMLKSNALKKQS</sequence>
<dbReference type="Gene3D" id="1.20.90.10">
    <property type="entry name" value="Phospholipase A2 domain"/>
    <property type="match status" value="1"/>
</dbReference>
<dbReference type="InterPro" id="IPR036444">
    <property type="entry name" value="PLipase_A2_dom_sf"/>
</dbReference>
<keyword evidence="2" id="KW-1185">Reference proteome</keyword>
<name>A0A1M4Z3U4_9BACL</name>
<dbReference type="GO" id="GO:0006644">
    <property type="term" value="P:phospholipid metabolic process"/>
    <property type="evidence" value="ECO:0007669"/>
    <property type="project" value="InterPro"/>
</dbReference>
<accession>A0A1M4Z3U4</accession>
<evidence type="ECO:0000313" key="1">
    <source>
        <dbReference type="EMBL" id="SHF12739.1"/>
    </source>
</evidence>
<dbReference type="GO" id="GO:0050482">
    <property type="term" value="P:arachidonate secretion"/>
    <property type="evidence" value="ECO:0007669"/>
    <property type="project" value="InterPro"/>
</dbReference>
<dbReference type="STRING" id="112248.SAMN05444392_10824"/>
<evidence type="ECO:0000313" key="2">
    <source>
        <dbReference type="Proteomes" id="UP000184476"/>
    </source>
</evidence>
<protein>
    <recommendedName>
        <fullName evidence="3">Phospholipase A2</fullName>
    </recommendedName>
</protein>
<gene>
    <name evidence="1" type="ORF">SAMN05444392_10824</name>
</gene>
<dbReference type="SUPFAM" id="SSF48619">
    <property type="entry name" value="Phospholipase A2, PLA2"/>
    <property type="match status" value="1"/>
</dbReference>
<proteinExistence type="predicted"/>
<dbReference type="AlphaFoldDB" id="A0A1M4Z3U4"/>
<dbReference type="EMBL" id="FQVL01000008">
    <property type="protein sequence ID" value="SHF12739.1"/>
    <property type="molecule type" value="Genomic_DNA"/>
</dbReference>
<dbReference type="Proteomes" id="UP000184476">
    <property type="component" value="Unassembled WGS sequence"/>
</dbReference>